<dbReference type="PANTHER" id="PTHR38731">
    <property type="entry name" value="LIPL45-RELATED LIPOPROTEIN-RELATED"/>
    <property type="match status" value="1"/>
</dbReference>
<feature type="compositionally biased region" description="Low complexity" evidence="1">
    <location>
        <begin position="391"/>
        <end position="401"/>
    </location>
</feature>
<evidence type="ECO:0000256" key="1">
    <source>
        <dbReference type="SAM" id="MobiDB-lite"/>
    </source>
</evidence>
<reference evidence="2 3" key="1">
    <citation type="submission" date="2016-11" db="EMBL/GenBank/DDBJ databases">
        <authorList>
            <person name="Jaros S."/>
            <person name="Januszkiewicz K."/>
            <person name="Wedrychowicz H."/>
        </authorList>
    </citation>
    <scope>NUCLEOTIDE SEQUENCE [LARGE SCALE GENOMIC DNA]</scope>
    <source>
        <strain evidence="2 3">CGMCC 1.10681</strain>
    </source>
</reference>
<sequence>MNRKKLVILVVVCTVVLLTAIGINALMSFSFESNTVESSESEVTVTENEENTSQEKNSDVTNEEAVSDTVTLTNVTGDVLVIRNDTELEITSDTELITGDRVISKEDASVELIVNSNESAILGANTEIEIIDIYSNEKGINLSMRQLAGTVYHSGKHNDYSVQMGDVQSVAEGTHFITSYDPVVGESSIMVVSGIVRVTDSMTESNSRTGLLIYPALQANFTNNDNETSQVLINDISINNLVANSDPSIIEALLRNKRNIDQENKDLIDRLEQDGDILETIGLNADAYMRYQENLNNTINSIATEAFNQNKLSKEEINRINEQINVDKTSPMRDVFDERKASALEEIRRIQQMKQAQEKQRQARKQQQNQLNNLLQQIKKAQEQQKEQNEKQINQKQQQAEEQFKETLTDQQKQRLREQREEQRKEQERQEKLRLEKEREKQLQLEREEAIKADIQSITGQKLQLENGIKILDLNDFFKIKQSLTYAIQSNDPSVAEGEIDGTQLKIVPQKNGQATFTLSVGLGSFKTTKKFSVLVESKPLQAPKAVHFTDIDPLQNKIRGTLTVEKAVEESNISHYSLYWANSSQQKMGEAIKKITKTGEDLTYTFPNGTDIPEGATGIIAVSINNFGQSEKYVYTSVQDLSEPWIQKTIPDTRLYLYEPSHFEFVNYFVDPYGQSIDGFNQDYSFEIRSGDATIAEAGIDGNVFYLNGFSEGSTKITVSLLDRETNEQVLSTTFDVNVNLLPLPDAPTTIQFHDENPLSGEFSGTVSVTKALDETYVSSYELYWVNDEAQKIGDPLTIWSPTGTDLEFHLADTQMPEGATGLLVQSRNSTGVSEGNAYVEVEDYKSVWINNTIPDQVITEGSIQGIEIPDVFMDEYGEPISEYSNSYKLIAVSSDESIARAYNDGGIFIEGNGKGVANVIIQVTSWQSTEILASTTFEVTVE</sequence>
<feature type="region of interest" description="Disordered" evidence="1">
    <location>
        <begin position="40"/>
        <end position="64"/>
    </location>
</feature>
<feature type="compositionally biased region" description="Basic and acidic residues" evidence="1">
    <location>
        <begin position="380"/>
        <end position="390"/>
    </location>
</feature>
<dbReference type="AlphaFoldDB" id="A0A1M7KDX2"/>
<gene>
    <name evidence="2" type="ORF">SAMN05216179_0666</name>
</gene>
<dbReference type="STRING" id="1027249.SAMN05216179_0666"/>
<feature type="compositionally biased region" description="Basic and acidic residues" evidence="1">
    <location>
        <begin position="402"/>
        <end position="425"/>
    </location>
</feature>
<name>A0A1M7KDX2_9BACI</name>
<feature type="region of interest" description="Disordered" evidence="1">
    <location>
        <begin position="380"/>
        <end position="425"/>
    </location>
</feature>
<keyword evidence="3" id="KW-1185">Reference proteome</keyword>
<dbReference type="PANTHER" id="PTHR38731:SF1">
    <property type="entry name" value="FECR PROTEIN DOMAIN-CONTAINING PROTEIN"/>
    <property type="match status" value="1"/>
</dbReference>
<proteinExistence type="predicted"/>
<evidence type="ECO:0008006" key="4">
    <source>
        <dbReference type="Google" id="ProtNLM"/>
    </source>
</evidence>
<evidence type="ECO:0000313" key="2">
    <source>
        <dbReference type="EMBL" id="SHM63436.1"/>
    </source>
</evidence>
<organism evidence="2 3">
    <name type="scientific">Gracilibacillus kekensis</name>
    <dbReference type="NCBI Taxonomy" id="1027249"/>
    <lineage>
        <taxon>Bacteria</taxon>
        <taxon>Bacillati</taxon>
        <taxon>Bacillota</taxon>
        <taxon>Bacilli</taxon>
        <taxon>Bacillales</taxon>
        <taxon>Bacillaceae</taxon>
        <taxon>Gracilibacillus</taxon>
    </lineage>
</organism>
<dbReference type="Proteomes" id="UP000184184">
    <property type="component" value="Unassembled WGS sequence"/>
</dbReference>
<dbReference type="OrthoDB" id="1645838at2"/>
<dbReference type="EMBL" id="FRCZ01000001">
    <property type="protein sequence ID" value="SHM63436.1"/>
    <property type="molecule type" value="Genomic_DNA"/>
</dbReference>
<dbReference type="RefSeq" id="WP_073199610.1">
    <property type="nucleotide sequence ID" value="NZ_FRCZ01000001.1"/>
</dbReference>
<evidence type="ECO:0000313" key="3">
    <source>
        <dbReference type="Proteomes" id="UP000184184"/>
    </source>
</evidence>
<protein>
    <recommendedName>
        <fullName evidence="4">FecR family protein</fullName>
    </recommendedName>
</protein>
<accession>A0A1M7KDX2</accession>